<evidence type="ECO:0000313" key="1">
    <source>
        <dbReference type="EMBL" id="SDL02663.1"/>
    </source>
</evidence>
<dbReference type="STRING" id="386301.SAMN05216282_12317"/>
<gene>
    <name evidence="1" type="ORF">SAMN05216282_12317</name>
</gene>
<reference evidence="1 2" key="1">
    <citation type="submission" date="2016-10" db="EMBL/GenBank/DDBJ databases">
        <authorList>
            <person name="de Groot N.N."/>
        </authorList>
    </citation>
    <scope>NUCLEOTIDE SEQUENCE [LARGE SCALE GENOMIC DNA]</scope>
    <source>
        <strain evidence="1 2">CGMCC 1.5382</strain>
    </source>
</reference>
<name>A0A1G9GQU7_9MICO</name>
<accession>A0A1G9GQU7</accession>
<dbReference type="Proteomes" id="UP000198701">
    <property type="component" value="Unassembled WGS sequence"/>
</dbReference>
<evidence type="ECO:0000313" key="2">
    <source>
        <dbReference type="Proteomes" id="UP000198701"/>
    </source>
</evidence>
<proteinExistence type="predicted"/>
<dbReference type="EMBL" id="FNFU01000023">
    <property type="protein sequence ID" value="SDL02663.1"/>
    <property type="molecule type" value="Genomic_DNA"/>
</dbReference>
<sequence>MEALLRGTLAVDGDGCVQAKTAGDPVTLVWPRGYTVRGDSRSFEVLDGSKNVVASSGSSLAIGGGGADTFSDKWTERDCAKGKLWLVGGVETN</sequence>
<dbReference type="AlphaFoldDB" id="A0A1G9GQU7"/>
<organism evidence="1 2">
    <name type="scientific">Cryobacterium psychrotolerans</name>
    <dbReference type="NCBI Taxonomy" id="386301"/>
    <lineage>
        <taxon>Bacteria</taxon>
        <taxon>Bacillati</taxon>
        <taxon>Actinomycetota</taxon>
        <taxon>Actinomycetes</taxon>
        <taxon>Micrococcales</taxon>
        <taxon>Microbacteriaceae</taxon>
        <taxon>Cryobacterium</taxon>
    </lineage>
</organism>
<protein>
    <submittedName>
        <fullName evidence="1">Uncharacterized protein</fullName>
    </submittedName>
</protein>
<keyword evidence="2" id="KW-1185">Reference proteome</keyword>